<evidence type="ECO:0000256" key="6">
    <source>
        <dbReference type="SAM" id="MobiDB-lite"/>
    </source>
</evidence>
<dbReference type="InterPro" id="IPR044991">
    <property type="entry name" value="TET_plant"/>
</dbReference>
<keyword evidence="8" id="KW-1185">Reference proteome</keyword>
<name>A0ABR0W3Q0_REHGL</name>
<evidence type="ECO:0000256" key="1">
    <source>
        <dbReference type="ARBA" id="ARBA00004370"/>
    </source>
</evidence>
<evidence type="ECO:0000313" key="8">
    <source>
        <dbReference type="Proteomes" id="UP001318860"/>
    </source>
</evidence>
<sequence length="255" mass="29420">MAEHGNFTSSMGEPKIDDRQPPNRLPQLPHLPPLHPHPRRRNMAEQPRQQHRLPEIPPVAPHNHRRLNNGRLPRRIRRLMLPKQLPHVPLPVGHVLHHRRPPRLRNLRVRRHRQGSGRPVMNRAYQDYSLRDYSGWLADRVDSEGYWSKISSCIRDSRVCRRLGRNVGGVPESAEMFYMRRLSSIQSGCCKPPTSCGFVYINETVWNPGGGLVGSDPDCVRWTNDQDQLCYGCDSCKAGISRFESMQDVQVRISQ</sequence>
<dbReference type="EMBL" id="JABTTQ020000028">
    <property type="protein sequence ID" value="KAK6141952.1"/>
    <property type="molecule type" value="Genomic_DNA"/>
</dbReference>
<accession>A0ABR0W3Q0</accession>
<evidence type="ECO:0000313" key="7">
    <source>
        <dbReference type="EMBL" id="KAK6141952.1"/>
    </source>
</evidence>
<feature type="compositionally biased region" description="Polar residues" evidence="6">
    <location>
        <begin position="1"/>
        <end position="11"/>
    </location>
</feature>
<dbReference type="Proteomes" id="UP001318860">
    <property type="component" value="Unassembled WGS sequence"/>
</dbReference>
<evidence type="ECO:0000256" key="5">
    <source>
        <dbReference type="ARBA" id="ARBA00023136"/>
    </source>
</evidence>
<feature type="region of interest" description="Disordered" evidence="6">
    <location>
        <begin position="1"/>
        <end position="71"/>
    </location>
</feature>
<dbReference type="PANTHER" id="PTHR32191">
    <property type="entry name" value="TETRASPANIN-8-RELATED"/>
    <property type="match status" value="1"/>
</dbReference>
<proteinExistence type="inferred from homology"/>
<comment type="caution">
    <text evidence="7">The sequence shown here is derived from an EMBL/GenBank/DDBJ whole genome shotgun (WGS) entry which is preliminary data.</text>
</comment>
<gene>
    <name evidence="7" type="ORF">DH2020_024302</name>
</gene>
<comment type="subcellular location">
    <subcellularLocation>
        <location evidence="1">Membrane</location>
    </subcellularLocation>
</comment>
<keyword evidence="3" id="KW-0812">Transmembrane</keyword>
<organism evidence="7 8">
    <name type="scientific">Rehmannia glutinosa</name>
    <name type="common">Chinese foxglove</name>
    <dbReference type="NCBI Taxonomy" id="99300"/>
    <lineage>
        <taxon>Eukaryota</taxon>
        <taxon>Viridiplantae</taxon>
        <taxon>Streptophyta</taxon>
        <taxon>Embryophyta</taxon>
        <taxon>Tracheophyta</taxon>
        <taxon>Spermatophyta</taxon>
        <taxon>Magnoliopsida</taxon>
        <taxon>eudicotyledons</taxon>
        <taxon>Gunneridae</taxon>
        <taxon>Pentapetalae</taxon>
        <taxon>asterids</taxon>
        <taxon>lamiids</taxon>
        <taxon>Lamiales</taxon>
        <taxon>Orobanchaceae</taxon>
        <taxon>Rehmannieae</taxon>
        <taxon>Rehmannia</taxon>
    </lineage>
</organism>
<comment type="similarity">
    <text evidence="2">Belongs to the tetraspanin (TM4SF) family.</text>
</comment>
<evidence type="ECO:0000256" key="4">
    <source>
        <dbReference type="ARBA" id="ARBA00022989"/>
    </source>
</evidence>
<protein>
    <submittedName>
        <fullName evidence="7">Uncharacterized protein</fullName>
    </submittedName>
</protein>
<evidence type="ECO:0000256" key="3">
    <source>
        <dbReference type="ARBA" id="ARBA00022692"/>
    </source>
</evidence>
<keyword evidence="4" id="KW-1133">Transmembrane helix</keyword>
<feature type="compositionally biased region" description="Basic residues" evidence="6">
    <location>
        <begin position="62"/>
        <end position="71"/>
    </location>
</feature>
<keyword evidence="5" id="KW-0472">Membrane</keyword>
<evidence type="ECO:0000256" key="2">
    <source>
        <dbReference type="ARBA" id="ARBA00006840"/>
    </source>
</evidence>
<reference evidence="7 8" key="1">
    <citation type="journal article" date="2021" name="Comput. Struct. Biotechnol. J.">
        <title>De novo genome assembly of the potent medicinal plant Rehmannia glutinosa using nanopore technology.</title>
        <authorList>
            <person name="Ma L."/>
            <person name="Dong C."/>
            <person name="Song C."/>
            <person name="Wang X."/>
            <person name="Zheng X."/>
            <person name="Niu Y."/>
            <person name="Chen S."/>
            <person name="Feng W."/>
        </authorList>
    </citation>
    <scope>NUCLEOTIDE SEQUENCE [LARGE SCALE GENOMIC DNA]</scope>
    <source>
        <strain evidence="7">DH-2019</strain>
    </source>
</reference>